<comment type="similarity">
    <text evidence="2 7">Belongs to the FBPase class 2 family.</text>
</comment>
<feature type="binding site" evidence="9">
    <location>
        <begin position="194"/>
        <end position="196"/>
    </location>
    <ligand>
        <name>substrate</name>
    </ligand>
</feature>
<dbReference type="Pfam" id="PF03320">
    <property type="entry name" value="FBPase_glpX"/>
    <property type="match status" value="1"/>
</dbReference>
<dbReference type="OrthoDB" id="9779353at2"/>
<feature type="binding site" evidence="8">
    <location>
        <position position="95"/>
    </location>
    <ligand>
        <name>Mn(2+)</name>
        <dbReference type="ChEBI" id="CHEBI:29035"/>
        <label>2</label>
    </ligand>
</feature>
<proteinExistence type="inferred from homology"/>
<dbReference type="EMBL" id="WWNR01000002">
    <property type="protein sequence ID" value="MZQ88417.1"/>
    <property type="molecule type" value="Genomic_DNA"/>
</dbReference>
<evidence type="ECO:0000256" key="4">
    <source>
        <dbReference type="ARBA" id="ARBA00022801"/>
    </source>
</evidence>
<keyword evidence="3 8" id="KW-0479">Metal-binding</keyword>
<dbReference type="CDD" id="cd01516">
    <property type="entry name" value="FBPase_glpX"/>
    <property type="match status" value="1"/>
</dbReference>
<dbReference type="GO" id="GO:0005829">
    <property type="term" value="C:cytosol"/>
    <property type="evidence" value="ECO:0007669"/>
    <property type="project" value="TreeGrafter"/>
</dbReference>
<dbReference type="Gene3D" id="3.30.540.10">
    <property type="entry name" value="Fructose-1,6-Bisphosphatase, subunit A, domain 1"/>
    <property type="match status" value="1"/>
</dbReference>
<protein>
    <recommendedName>
        <fullName evidence="7">Fructose-1,6-bisphosphatase</fullName>
    </recommendedName>
</protein>
<feature type="binding site" evidence="8">
    <location>
        <position position="40"/>
    </location>
    <ligand>
        <name>Mn(2+)</name>
        <dbReference type="ChEBI" id="CHEBI:29035"/>
        <label>1</label>
    </ligand>
</feature>
<keyword evidence="11" id="KW-1185">Reference proteome</keyword>
<sequence length="321" mass="34140">MTPPLDFNDRMLSLGLARVSEAAAHASALWIGRGDEKAADQAAVNAMRDQLNMLDITGVVVIGEGERDEAPMLFIGEEVGTGNGPEVDIALDPLEGTTLTAKDMPNALTVIAMAPRGTLLHAPDVYMDKLAIGPGYAKDVVSLEMTPTERVAALAAAKGCKMSDIALCVLERPRHEEMIAELRETGASIRLITDGDVAGVIHCAEADITGIDMYMGSGGAPEGVLAAAALKCMGGQMWGKLMFRNDDERGRAAKAGITDLNRIYARDELVTGDVIFAATGVTDGSIVHGIKREPGYLTTETILMRSKTGSVRRMIYRNPVK</sequence>
<organism evidence="10 11">
    <name type="scientific">Frigidibacter albus</name>
    <dbReference type="NCBI Taxonomy" id="1465486"/>
    <lineage>
        <taxon>Bacteria</taxon>
        <taxon>Pseudomonadati</taxon>
        <taxon>Pseudomonadota</taxon>
        <taxon>Alphaproteobacteria</taxon>
        <taxon>Rhodobacterales</taxon>
        <taxon>Paracoccaceae</taxon>
        <taxon>Frigidibacter</taxon>
    </lineage>
</organism>
<evidence type="ECO:0000256" key="5">
    <source>
        <dbReference type="ARBA" id="ARBA00023211"/>
    </source>
</evidence>
<dbReference type="GO" id="GO:0030388">
    <property type="term" value="P:fructose 1,6-bisphosphate metabolic process"/>
    <property type="evidence" value="ECO:0007669"/>
    <property type="project" value="TreeGrafter"/>
</dbReference>
<evidence type="ECO:0000313" key="10">
    <source>
        <dbReference type="EMBL" id="MZQ88417.1"/>
    </source>
</evidence>
<dbReference type="GO" id="GO:0042132">
    <property type="term" value="F:fructose 1,6-bisphosphate 1-phosphatase activity"/>
    <property type="evidence" value="ECO:0007669"/>
    <property type="project" value="UniProtKB-EC"/>
</dbReference>
<keyword evidence="6 7" id="KW-0119">Carbohydrate metabolism</keyword>
<comment type="cofactor">
    <cofactor evidence="8">
        <name>Mn(2+)</name>
        <dbReference type="ChEBI" id="CHEBI:29035"/>
    </cofactor>
</comment>
<accession>A0A6L8VDP3</accession>
<evidence type="ECO:0000256" key="3">
    <source>
        <dbReference type="ARBA" id="ARBA00022723"/>
    </source>
</evidence>
<dbReference type="PIRSF" id="PIRSF004532">
    <property type="entry name" value="GlpX"/>
    <property type="match status" value="1"/>
</dbReference>
<evidence type="ECO:0000313" key="11">
    <source>
        <dbReference type="Proteomes" id="UP000477083"/>
    </source>
</evidence>
<evidence type="ECO:0000256" key="2">
    <source>
        <dbReference type="ARBA" id="ARBA00008989"/>
    </source>
</evidence>
<dbReference type="PANTHER" id="PTHR30447:SF0">
    <property type="entry name" value="FRUCTOSE-1,6-BISPHOSPHATASE 1 CLASS 2-RELATED"/>
    <property type="match status" value="1"/>
</dbReference>
<dbReference type="SUPFAM" id="SSF56655">
    <property type="entry name" value="Carbohydrate phosphatase"/>
    <property type="match status" value="1"/>
</dbReference>
<dbReference type="GO" id="GO:0046872">
    <property type="term" value="F:metal ion binding"/>
    <property type="evidence" value="ECO:0007669"/>
    <property type="project" value="UniProtKB-KW"/>
</dbReference>
<name>A0A6L8VDP3_9RHOB</name>
<keyword evidence="4 10" id="KW-0378">Hydrolase</keyword>
<feature type="binding site" evidence="9">
    <location>
        <position position="219"/>
    </location>
    <ligand>
        <name>substrate</name>
    </ligand>
</feature>
<evidence type="ECO:0000256" key="8">
    <source>
        <dbReference type="PIRSR" id="PIRSR004532-1"/>
    </source>
</evidence>
<evidence type="ECO:0000256" key="7">
    <source>
        <dbReference type="PIRNR" id="PIRNR004532"/>
    </source>
</evidence>
<dbReference type="GO" id="GO:0006071">
    <property type="term" value="P:glycerol metabolic process"/>
    <property type="evidence" value="ECO:0007669"/>
    <property type="project" value="InterPro"/>
</dbReference>
<feature type="binding site" evidence="8">
    <location>
        <position position="92"/>
    </location>
    <ligand>
        <name>Mn(2+)</name>
        <dbReference type="ChEBI" id="CHEBI:29035"/>
        <label>2</label>
    </ligand>
</feature>
<comment type="caution">
    <text evidence="10">The sequence shown here is derived from an EMBL/GenBank/DDBJ whole genome shotgun (WGS) entry which is preliminary data.</text>
</comment>
<evidence type="ECO:0000256" key="6">
    <source>
        <dbReference type="ARBA" id="ARBA00023277"/>
    </source>
</evidence>
<feature type="binding site" evidence="9">
    <location>
        <position position="126"/>
    </location>
    <ligand>
        <name>substrate</name>
    </ligand>
</feature>
<dbReference type="RefSeq" id="WP_161343941.1">
    <property type="nucleotide sequence ID" value="NZ_BMGW01000002.1"/>
</dbReference>
<dbReference type="Proteomes" id="UP000477083">
    <property type="component" value="Unassembled WGS sequence"/>
</dbReference>
<dbReference type="InterPro" id="IPR004464">
    <property type="entry name" value="FBPase_class-2/SBPase"/>
</dbReference>
<dbReference type="GO" id="GO:0006094">
    <property type="term" value="P:gluconeogenesis"/>
    <property type="evidence" value="ECO:0007669"/>
    <property type="project" value="InterPro"/>
</dbReference>
<keyword evidence="5 8" id="KW-0464">Manganese</keyword>
<dbReference type="Gene3D" id="3.40.190.90">
    <property type="match status" value="1"/>
</dbReference>
<comment type="catalytic activity">
    <reaction evidence="1">
        <text>beta-D-fructose 1,6-bisphosphate + H2O = beta-D-fructose 6-phosphate + phosphate</text>
        <dbReference type="Rhea" id="RHEA:11064"/>
        <dbReference type="ChEBI" id="CHEBI:15377"/>
        <dbReference type="ChEBI" id="CHEBI:32966"/>
        <dbReference type="ChEBI" id="CHEBI:43474"/>
        <dbReference type="ChEBI" id="CHEBI:57634"/>
        <dbReference type="EC" id="3.1.3.11"/>
    </reaction>
</comment>
<dbReference type="AlphaFoldDB" id="A0A6L8VDP3"/>
<evidence type="ECO:0000256" key="9">
    <source>
        <dbReference type="PIRSR" id="PIRSR004532-2"/>
    </source>
</evidence>
<evidence type="ECO:0000256" key="1">
    <source>
        <dbReference type="ARBA" id="ARBA00001273"/>
    </source>
</evidence>
<dbReference type="NCBIfam" id="TIGR00330">
    <property type="entry name" value="glpX"/>
    <property type="match status" value="1"/>
</dbReference>
<feature type="binding site" evidence="9">
    <location>
        <begin position="172"/>
        <end position="174"/>
    </location>
    <ligand>
        <name>substrate</name>
    </ligand>
</feature>
<feature type="binding site" evidence="8">
    <location>
        <position position="222"/>
    </location>
    <ligand>
        <name>Mn(2+)</name>
        <dbReference type="ChEBI" id="CHEBI:29035"/>
        <label>2</label>
    </ligand>
</feature>
<feature type="binding site" evidence="9">
    <location>
        <begin position="95"/>
        <end position="97"/>
    </location>
    <ligand>
        <name>substrate</name>
    </ligand>
</feature>
<feature type="binding site" evidence="8">
    <location>
        <position position="64"/>
    </location>
    <ligand>
        <name>Mn(2+)</name>
        <dbReference type="ChEBI" id="CHEBI:29035"/>
        <label>1</label>
    </ligand>
</feature>
<gene>
    <name evidence="10" type="primary">glpX</name>
    <name evidence="10" type="ORF">GS660_04795</name>
</gene>
<reference evidence="10 11" key="1">
    <citation type="submission" date="2020-01" db="EMBL/GenBank/DDBJ databases">
        <title>Frigidibacter albus SP32T (=CGMCC 1.13995T).</title>
        <authorList>
            <person name="Liao X."/>
        </authorList>
    </citation>
    <scope>NUCLEOTIDE SEQUENCE [LARGE SCALE GENOMIC DNA]</scope>
    <source>
        <strain evidence="10 11">SP32</strain>
    </source>
</reference>
<dbReference type="PANTHER" id="PTHR30447">
    <property type="entry name" value="FRUCTOSE-1,6-BISPHOSPHATASE CLASS 2"/>
    <property type="match status" value="1"/>
</dbReference>